<dbReference type="PRINTS" id="PR00081">
    <property type="entry name" value="GDHRDH"/>
</dbReference>
<dbReference type="PANTHER" id="PTHR45458">
    <property type="entry name" value="SHORT-CHAIN DEHYDROGENASE/REDUCTASE SDR"/>
    <property type="match status" value="1"/>
</dbReference>
<reference evidence="2 3" key="1">
    <citation type="journal article" date="2021" name="Environ. Microbiol.">
        <title>Gene family expansions and transcriptome signatures uncover fungal adaptations to wood decay.</title>
        <authorList>
            <person name="Hage H."/>
            <person name="Miyauchi S."/>
            <person name="Viragh M."/>
            <person name="Drula E."/>
            <person name="Min B."/>
            <person name="Chaduli D."/>
            <person name="Navarro D."/>
            <person name="Favel A."/>
            <person name="Norest M."/>
            <person name="Lesage-Meessen L."/>
            <person name="Balint B."/>
            <person name="Merenyi Z."/>
            <person name="de Eugenio L."/>
            <person name="Morin E."/>
            <person name="Martinez A.T."/>
            <person name="Baldrian P."/>
            <person name="Stursova M."/>
            <person name="Martinez M.J."/>
            <person name="Novotny C."/>
            <person name="Magnuson J.K."/>
            <person name="Spatafora J.W."/>
            <person name="Maurice S."/>
            <person name="Pangilinan J."/>
            <person name="Andreopoulos W."/>
            <person name="LaButti K."/>
            <person name="Hundley H."/>
            <person name="Na H."/>
            <person name="Kuo A."/>
            <person name="Barry K."/>
            <person name="Lipzen A."/>
            <person name="Henrissat B."/>
            <person name="Riley R."/>
            <person name="Ahrendt S."/>
            <person name="Nagy L.G."/>
            <person name="Grigoriev I.V."/>
            <person name="Martin F."/>
            <person name="Rosso M.N."/>
        </authorList>
    </citation>
    <scope>NUCLEOTIDE SEQUENCE [LARGE SCALE GENOMIC DNA]</scope>
    <source>
        <strain evidence="2 3">CIRM-BRFM 1785</strain>
    </source>
</reference>
<protein>
    <submittedName>
        <fullName evidence="2">NAD-P-binding protein</fullName>
    </submittedName>
</protein>
<evidence type="ECO:0000313" key="3">
    <source>
        <dbReference type="Proteomes" id="UP000814176"/>
    </source>
</evidence>
<dbReference type="CDD" id="cd05325">
    <property type="entry name" value="carb_red_sniffer_like_SDR_c"/>
    <property type="match status" value="1"/>
</dbReference>
<evidence type="ECO:0000313" key="2">
    <source>
        <dbReference type="EMBL" id="KAH9836034.1"/>
    </source>
</evidence>
<proteinExistence type="inferred from homology"/>
<dbReference type="InterPro" id="IPR036291">
    <property type="entry name" value="NAD(P)-bd_dom_sf"/>
</dbReference>
<organism evidence="2 3">
    <name type="scientific">Rhodofomes roseus</name>
    <dbReference type="NCBI Taxonomy" id="34475"/>
    <lineage>
        <taxon>Eukaryota</taxon>
        <taxon>Fungi</taxon>
        <taxon>Dikarya</taxon>
        <taxon>Basidiomycota</taxon>
        <taxon>Agaricomycotina</taxon>
        <taxon>Agaricomycetes</taxon>
        <taxon>Polyporales</taxon>
        <taxon>Rhodofomes</taxon>
    </lineage>
</organism>
<dbReference type="PANTHER" id="PTHR45458:SF1">
    <property type="entry name" value="SHORT CHAIN DEHYDROGENASE"/>
    <property type="match status" value="1"/>
</dbReference>
<dbReference type="InterPro" id="IPR002347">
    <property type="entry name" value="SDR_fam"/>
</dbReference>
<dbReference type="Pfam" id="PF00106">
    <property type="entry name" value="adh_short"/>
    <property type="match status" value="1"/>
</dbReference>
<dbReference type="InterPro" id="IPR052184">
    <property type="entry name" value="SDR_enzymes"/>
</dbReference>
<name>A0ABQ8KE95_9APHY</name>
<accession>A0ABQ8KE95</accession>
<dbReference type="PRINTS" id="PR00080">
    <property type="entry name" value="SDRFAMILY"/>
</dbReference>
<dbReference type="EMBL" id="JADCUA010000011">
    <property type="protein sequence ID" value="KAH9836034.1"/>
    <property type="molecule type" value="Genomic_DNA"/>
</dbReference>
<gene>
    <name evidence="2" type="ORF">C8Q71DRAFT_63384</name>
</gene>
<comment type="caution">
    <text evidence="2">The sequence shown here is derived from an EMBL/GenBank/DDBJ whole genome shotgun (WGS) entry which is preliminary data.</text>
</comment>
<dbReference type="GeneID" id="72000370"/>
<comment type="similarity">
    <text evidence="1">Belongs to the short-chain dehydrogenases/reductases (SDR) family.</text>
</comment>
<sequence>MAAVTTWLITGASRGLGLELVRQLSSTPNNVVIAACRNPASASELQALNPVENAELYTVQLDVLSETSIRASVAEVEKVLKGRGLDYLYNNAGVCPRDEVFSFDYSEFLALLQTNVAAPALLGQVYAPLLEKGTKKTIVNVSSTLGSIGTDLGETTATYSVSKTALNMLTYKQAKARPDFIVISVCPGWVKTDMGGAQAALEPSQSIEAQLKVVLGLKQEHSGKYYSASQNGKELPW</sequence>
<dbReference type="Gene3D" id="3.40.50.720">
    <property type="entry name" value="NAD(P)-binding Rossmann-like Domain"/>
    <property type="match status" value="1"/>
</dbReference>
<keyword evidence="3" id="KW-1185">Reference proteome</keyword>
<evidence type="ECO:0000256" key="1">
    <source>
        <dbReference type="RuleBase" id="RU000363"/>
    </source>
</evidence>
<dbReference type="Proteomes" id="UP000814176">
    <property type="component" value="Unassembled WGS sequence"/>
</dbReference>
<dbReference type="SUPFAM" id="SSF51735">
    <property type="entry name" value="NAD(P)-binding Rossmann-fold domains"/>
    <property type="match status" value="1"/>
</dbReference>
<dbReference type="RefSeq" id="XP_047778319.1">
    <property type="nucleotide sequence ID" value="XM_047919638.1"/>
</dbReference>